<protein>
    <recommendedName>
        <fullName evidence="2">Peptidase M11 gametolysin domain-containing protein</fullName>
    </recommendedName>
</protein>
<dbReference type="PANTHER" id="PTHR24216">
    <property type="entry name" value="PAXILLIN-RELATED"/>
    <property type="match status" value="1"/>
</dbReference>
<accession>A0AAD3D3N3</accession>
<feature type="compositionally biased region" description="Low complexity" evidence="1">
    <location>
        <begin position="504"/>
        <end position="529"/>
    </location>
</feature>
<gene>
    <name evidence="3" type="ORF">CTEN210_12642</name>
</gene>
<feature type="compositionally biased region" description="Low complexity" evidence="1">
    <location>
        <begin position="537"/>
        <end position="558"/>
    </location>
</feature>
<comment type="caution">
    <text evidence="3">The sequence shown here is derived from an EMBL/GenBank/DDBJ whole genome shotgun (WGS) entry which is preliminary data.</text>
</comment>
<dbReference type="InterPro" id="IPR008752">
    <property type="entry name" value="Peptidase_M11"/>
</dbReference>
<evidence type="ECO:0000313" key="3">
    <source>
        <dbReference type="EMBL" id="GFH56166.1"/>
    </source>
</evidence>
<name>A0AAD3D3N3_9STRA</name>
<evidence type="ECO:0000256" key="1">
    <source>
        <dbReference type="SAM" id="MobiDB-lite"/>
    </source>
</evidence>
<dbReference type="PANTHER" id="PTHR24216:SF65">
    <property type="entry name" value="PAXILLIN-LIKE PROTEIN 1"/>
    <property type="match status" value="1"/>
</dbReference>
<keyword evidence="4" id="KW-1185">Reference proteome</keyword>
<dbReference type="SUPFAM" id="SSF55486">
    <property type="entry name" value="Metalloproteases ('zincins'), catalytic domain"/>
    <property type="match status" value="1"/>
</dbReference>
<reference evidence="3 4" key="1">
    <citation type="journal article" date="2021" name="Sci. Rep.">
        <title>The genome of the diatom Chaetoceros tenuissimus carries an ancient integrated fragment of an extant virus.</title>
        <authorList>
            <person name="Hongo Y."/>
            <person name="Kimura K."/>
            <person name="Takaki Y."/>
            <person name="Yoshida Y."/>
            <person name="Baba S."/>
            <person name="Kobayashi G."/>
            <person name="Nagasaki K."/>
            <person name="Hano T."/>
            <person name="Tomaru Y."/>
        </authorList>
    </citation>
    <scope>NUCLEOTIDE SEQUENCE [LARGE SCALE GENOMIC DNA]</scope>
    <source>
        <strain evidence="3 4">NIES-3715</strain>
    </source>
</reference>
<feature type="domain" description="Peptidase M11 gametolysin" evidence="2">
    <location>
        <begin position="154"/>
        <end position="329"/>
    </location>
</feature>
<feature type="region of interest" description="Disordered" evidence="1">
    <location>
        <begin position="445"/>
        <end position="581"/>
    </location>
</feature>
<dbReference type="Pfam" id="PF05548">
    <property type="entry name" value="Peptidase_M11"/>
    <property type="match status" value="1"/>
</dbReference>
<dbReference type="EMBL" id="BLLK01000051">
    <property type="protein sequence ID" value="GFH56166.1"/>
    <property type="molecule type" value="Genomic_DNA"/>
</dbReference>
<dbReference type="AlphaFoldDB" id="A0AAD3D3N3"/>
<feature type="compositionally biased region" description="Pro residues" evidence="1">
    <location>
        <begin position="559"/>
        <end position="574"/>
    </location>
</feature>
<sequence>MKFSTASIIIASLASFANGKKLSSISKTTLKNVPTRRLQQEGCVLLLKQIIYEDHEEEQIECYDESTSQFVSLSAFESHILEMVKSGTIESGAATLMQEGAYFDDENRRLVLNGDAHSDSLTIEAKSIDHETRRRKLVTGTKSFLALRVEAADVSTSSTESEISDSWFGTSGDPLNFKSQMEACSYDKYQVVPASDATHSGGVASVTISNTVTGASDNEIVNAAITAASSLGSLYSDTDHIMVCVPPGTNGGWIAYAYVNSWLSVYNDQWCNYPSGQMHEIGHNIGLAHSGEDSTYDDQSGMMGYSYSNDDGPRMCFNGPKNAQLGWYDDKLQTISASGGSFDGNLYGISDYGTMPGTASVIVKITGSSDDWYVSYNKRSGINSGTVEGGNQVLVHKRASTSGYAESTLMAKLTAGQSYNADGIPLPVTVNNISTFAQVTIGTVTTSAPTTNPTSSPTASPTKAPTSGPTTAVTPSPSQAPTSSPTSSPSQAPTKAPTSPPVSAPTSAPSKAPTSSPTSAPTKAPTSAPVTPPPTSSPTSAPTSSPTSAPTKAPTSAPVAPPPTPSPTSSPTSPPVEFDCSRLSSKRGRCKRKVGCAFNRFTRTCITAPTTAECVSFNNKQGRCRKSGCFFNLNTRQCSGFYD</sequence>
<proteinExistence type="predicted"/>
<feature type="compositionally biased region" description="Low complexity" evidence="1">
    <location>
        <begin position="445"/>
        <end position="497"/>
    </location>
</feature>
<evidence type="ECO:0000259" key="2">
    <source>
        <dbReference type="Pfam" id="PF05548"/>
    </source>
</evidence>
<organism evidence="3 4">
    <name type="scientific">Chaetoceros tenuissimus</name>
    <dbReference type="NCBI Taxonomy" id="426638"/>
    <lineage>
        <taxon>Eukaryota</taxon>
        <taxon>Sar</taxon>
        <taxon>Stramenopiles</taxon>
        <taxon>Ochrophyta</taxon>
        <taxon>Bacillariophyta</taxon>
        <taxon>Coscinodiscophyceae</taxon>
        <taxon>Chaetocerotophycidae</taxon>
        <taxon>Chaetocerotales</taxon>
        <taxon>Chaetocerotaceae</taxon>
        <taxon>Chaetoceros</taxon>
    </lineage>
</organism>
<dbReference type="Proteomes" id="UP001054902">
    <property type="component" value="Unassembled WGS sequence"/>
</dbReference>
<evidence type="ECO:0000313" key="4">
    <source>
        <dbReference type="Proteomes" id="UP001054902"/>
    </source>
</evidence>